<dbReference type="Pfam" id="PF01263">
    <property type="entry name" value="Aldose_epim"/>
    <property type="match status" value="1"/>
</dbReference>
<proteinExistence type="predicted"/>
<reference evidence="1 3" key="1">
    <citation type="journal article" date="2013" name="Curr. Biol.">
        <title>Shared signatures of parasitism and phylogenomics unite Cryptomycota and microsporidia.</title>
        <authorList>
            <person name="James T.Y."/>
            <person name="Pelin A."/>
            <person name="Bonen L."/>
            <person name="Ahrendt S."/>
            <person name="Sain D."/>
            <person name="Corradi N."/>
            <person name="Stajich J.E."/>
        </authorList>
    </citation>
    <scope>NUCLEOTIDE SEQUENCE [LARGE SCALE GENOMIC DNA]</scope>
    <source>
        <strain evidence="1">CSF55</strain>
        <strain evidence="1">CSF55</strain>
    </source>
</reference>
<dbReference type="InterPro" id="IPR011013">
    <property type="entry name" value="Gal_mutarotase_sf_dom"/>
</dbReference>
<dbReference type="HOGENOM" id="CLU_802050_0_0_1"/>
<dbReference type="PANTHER" id="PTHR11122:SF13">
    <property type="entry name" value="GLUCOSE-6-PHOSPHATE 1-EPIMERASE"/>
    <property type="match status" value="1"/>
</dbReference>
<dbReference type="GO" id="GO:0047938">
    <property type="term" value="F:glucose-6-phosphate 1-epimerase activity"/>
    <property type="evidence" value="ECO:0007669"/>
    <property type="project" value="TreeGrafter"/>
</dbReference>
<dbReference type="InterPro" id="IPR014718">
    <property type="entry name" value="GH-type_carb-bd"/>
</dbReference>
<dbReference type="OrthoDB" id="1659429at2759"/>
<evidence type="ECO:0000313" key="3">
    <source>
        <dbReference type="Proteomes" id="UP000030755"/>
    </source>
</evidence>
<evidence type="ECO:0000313" key="1">
    <source>
        <dbReference type="EMBL" id="EPZ30931.1"/>
    </source>
</evidence>
<gene>
    <name evidence="1" type="ORF">O9G_002808</name>
    <name evidence="2" type="ORF">ROZALSC1DRAFT_28045</name>
</gene>
<dbReference type="STRING" id="988480.A0A075AMP5"/>
<dbReference type="GO" id="GO:0030246">
    <property type="term" value="F:carbohydrate binding"/>
    <property type="evidence" value="ECO:0007669"/>
    <property type="project" value="InterPro"/>
</dbReference>
<dbReference type="Gene3D" id="2.70.98.10">
    <property type="match status" value="1"/>
</dbReference>
<organism evidence="1 3">
    <name type="scientific">Rozella allomycis (strain CSF55)</name>
    <dbReference type="NCBI Taxonomy" id="988480"/>
    <lineage>
        <taxon>Eukaryota</taxon>
        <taxon>Fungi</taxon>
        <taxon>Fungi incertae sedis</taxon>
        <taxon>Cryptomycota</taxon>
        <taxon>Cryptomycota incertae sedis</taxon>
        <taxon>Rozella</taxon>
    </lineage>
</organism>
<dbReference type="AlphaFoldDB" id="A0A075AMP5"/>
<reference evidence="2" key="3">
    <citation type="submission" date="2018-08" db="EMBL/GenBank/DDBJ databases">
        <title>Leveraging single-cell genomics to expand the Fungal Tree of Life.</title>
        <authorList>
            <consortium name="DOE Joint Genome Institute"/>
            <person name="Ahrendt S.R."/>
            <person name="Quandt C.A."/>
            <person name="Ciobanu D."/>
            <person name="Clum A."/>
            <person name="Salamov A."/>
            <person name="Andreopoulos B."/>
            <person name="Cheng J.-F."/>
            <person name="Woyke T."/>
            <person name="Pelin A."/>
            <person name="Henrissat B."/>
            <person name="Reynolds N."/>
            <person name="Benny G.L."/>
            <person name="Smith M.E."/>
            <person name="James T.Y."/>
            <person name="Grigoriev I.V."/>
        </authorList>
    </citation>
    <scope>NUCLEOTIDE SEQUENCE</scope>
    <source>
        <strain evidence="2">CSF55</strain>
    </source>
</reference>
<dbReference type="Proteomes" id="UP000281549">
    <property type="component" value="Unassembled WGS sequence"/>
</dbReference>
<dbReference type="Proteomes" id="UP000030755">
    <property type="component" value="Unassembled WGS sequence"/>
</dbReference>
<evidence type="ECO:0000313" key="2">
    <source>
        <dbReference type="EMBL" id="RKP20463.1"/>
    </source>
</evidence>
<evidence type="ECO:0000313" key="4">
    <source>
        <dbReference type="Proteomes" id="UP000281549"/>
    </source>
</evidence>
<sequence length="346" mass="39596">MLGKFLCSLLRKVNEKPSKVYGKEETLANHQLHRKNEILATSFAAEIPRTITEGGLGISEKLNLNPIRKFKKSSIILEGERSAGFVNITFGKSSCTINPVGATIVDYSVDGVPVLGIYKEREILNSEHVNGGIPIIFPFGTRPGEDISSGQLWIWDEKVLENSNFTETSFILCDNESTRSIWPHSFKLTYTVMLYENVLKTRIYVENMSLQTFDFTILFHNYLNLYFTQFAALEGVKGALFNEFGLDYEEVKDCRPSVFVQREIDRIYWDIKRPLKLNYDLGYVNITLQGFPDISLWNPAIQDHHYQDKKEFKKMICVIPGNFTKPSVLEPAGKWQGEQILNPVFQ</sequence>
<protein>
    <submittedName>
        <fullName evidence="1">Galactose mutarotase-like domain-containing protein</fullName>
    </submittedName>
    <submittedName>
        <fullName evidence="2">Galactose mutarotase-like protein</fullName>
    </submittedName>
</protein>
<dbReference type="SUPFAM" id="SSF74650">
    <property type="entry name" value="Galactose mutarotase-like"/>
    <property type="match status" value="1"/>
</dbReference>
<name>A0A075AMP5_ROZAC</name>
<dbReference type="EMBL" id="KE561347">
    <property type="protein sequence ID" value="EPZ30931.1"/>
    <property type="molecule type" value="Genomic_DNA"/>
</dbReference>
<keyword evidence="3" id="KW-1185">Reference proteome</keyword>
<accession>A0A075AMP5</accession>
<dbReference type="GO" id="GO:0005975">
    <property type="term" value="P:carbohydrate metabolic process"/>
    <property type="evidence" value="ECO:0007669"/>
    <property type="project" value="InterPro"/>
</dbReference>
<dbReference type="GO" id="GO:0005737">
    <property type="term" value="C:cytoplasm"/>
    <property type="evidence" value="ECO:0007669"/>
    <property type="project" value="TreeGrafter"/>
</dbReference>
<dbReference type="EMBL" id="ML005060">
    <property type="protein sequence ID" value="RKP20463.1"/>
    <property type="molecule type" value="Genomic_DNA"/>
</dbReference>
<reference evidence="4" key="2">
    <citation type="journal article" date="2018" name="Nat. Microbiol.">
        <title>Leveraging single-cell genomics to expand the fungal tree of life.</title>
        <authorList>
            <person name="Ahrendt S.R."/>
            <person name="Quandt C.A."/>
            <person name="Ciobanu D."/>
            <person name="Clum A."/>
            <person name="Salamov A."/>
            <person name="Andreopoulos B."/>
            <person name="Cheng J.F."/>
            <person name="Woyke T."/>
            <person name="Pelin A."/>
            <person name="Henrissat B."/>
            <person name="Reynolds N.K."/>
            <person name="Benny G.L."/>
            <person name="Smith M.E."/>
            <person name="James T.Y."/>
            <person name="Grigoriev I.V."/>
        </authorList>
    </citation>
    <scope>NUCLEOTIDE SEQUENCE [LARGE SCALE GENOMIC DNA]</scope>
    <source>
        <strain evidence="4">CSF55</strain>
    </source>
</reference>
<dbReference type="InterPro" id="IPR008183">
    <property type="entry name" value="Aldose_1/G6P_1-epimerase"/>
</dbReference>
<dbReference type="OMA" id="MNWSITD"/>
<dbReference type="PANTHER" id="PTHR11122">
    <property type="entry name" value="APOSPORY-ASSOCIATED PROTEIN C-RELATED"/>
    <property type="match status" value="1"/>
</dbReference>